<keyword evidence="1 4" id="KW-0805">Transcription regulation</keyword>
<name>A0ABX7G322_9GAMM</name>
<dbReference type="EMBL" id="CP069213">
    <property type="protein sequence ID" value="QRH01720.1"/>
    <property type="molecule type" value="Genomic_DNA"/>
</dbReference>
<dbReference type="PANTHER" id="PTHR30437">
    <property type="entry name" value="TRANSCRIPTION ELONGATION FACTOR GREA"/>
    <property type="match status" value="1"/>
</dbReference>
<keyword evidence="7" id="KW-0251">Elongation factor</keyword>
<keyword evidence="8" id="KW-1185">Reference proteome</keyword>
<dbReference type="Gene3D" id="3.10.50.30">
    <property type="entry name" value="Transcription elongation factor, GreA/GreB, C-terminal domain"/>
    <property type="match status" value="1"/>
</dbReference>
<keyword evidence="2 4" id="KW-0238">DNA-binding</keyword>
<dbReference type="PANTHER" id="PTHR30437:SF6">
    <property type="entry name" value="TRANSCRIPTION ELONGATION FACTOR GREB"/>
    <property type="match status" value="1"/>
</dbReference>
<dbReference type="Pfam" id="PF01272">
    <property type="entry name" value="GreA_GreB"/>
    <property type="match status" value="1"/>
</dbReference>
<keyword evidence="3 4" id="KW-0804">Transcription</keyword>
<comment type="similarity">
    <text evidence="4">Belongs to the GreA/GreB family. GreB subfamily.</text>
</comment>
<protein>
    <recommendedName>
        <fullName evidence="4">Transcription elongation factor GreB</fullName>
    </recommendedName>
    <alternativeName>
        <fullName evidence="4">Transcript cleavage factor GreB</fullName>
    </alternativeName>
</protein>
<keyword evidence="7" id="KW-0648">Protein biosynthesis</keyword>
<dbReference type="InterPro" id="IPR023459">
    <property type="entry name" value="Tscrpt_elong_fac_GreA/B_fam"/>
</dbReference>
<dbReference type="PROSITE" id="PS00829">
    <property type="entry name" value="GREAB_1"/>
    <property type="match status" value="1"/>
</dbReference>
<dbReference type="PIRSF" id="PIRSF006092">
    <property type="entry name" value="GreA_GreB"/>
    <property type="match status" value="1"/>
</dbReference>
<feature type="domain" description="Transcription elongation factor GreA/GreB N-terminal" evidence="6">
    <location>
        <begin position="7"/>
        <end position="76"/>
    </location>
</feature>
<evidence type="ECO:0000313" key="7">
    <source>
        <dbReference type="EMBL" id="QRH01720.1"/>
    </source>
</evidence>
<dbReference type="SUPFAM" id="SSF54534">
    <property type="entry name" value="FKBP-like"/>
    <property type="match status" value="1"/>
</dbReference>
<evidence type="ECO:0000313" key="8">
    <source>
        <dbReference type="Proteomes" id="UP000596252"/>
    </source>
</evidence>
<evidence type="ECO:0000256" key="1">
    <source>
        <dbReference type="ARBA" id="ARBA00023015"/>
    </source>
</evidence>
<dbReference type="InterPro" id="IPR006358">
    <property type="entry name" value="Tscrpt_elong_fac_GreB"/>
</dbReference>
<dbReference type="InterPro" id="IPR001437">
    <property type="entry name" value="Tscrpt_elong_fac_GreA/B_C"/>
</dbReference>
<dbReference type="Proteomes" id="UP000596252">
    <property type="component" value="Chromosome"/>
</dbReference>
<dbReference type="SUPFAM" id="SSF46557">
    <property type="entry name" value="GreA transcript cleavage protein, N-terminal domain"/>
    <property type="match status" value="1"/>
</dbReference>
<dbReference type="HAMAP" id="MF_00105">
    <property type="entry name" value="GreA_GreB"/>
    <property type="match status" value="1"/>
</dbReference>
<gene>
    <name evidence="4 7" type="primary">greB</name>
    <name evidence="7" type="ORF">JQC75_18050</name>
</gene>
<dbReference type="InterPro" id="IPR022691">
    <property type="entry name" value="Tscrpt_elong_fac_GreA/B_N"/>
</dbReference>
<dbReference type="InterPro" id="IPR036805">
    <property type="entry name" value="Tscrpt_elong_fac_GreA/B_N_sf"/>
</dbReference>
<organism evidence="7 8">
    <name type="scientific">Shewanella litorisediminis</name>
    <dbReference type="NCBI Taxonomy" id="1173586"/>
    <lineage>
        <taxon>Bacteria</taxon>
        <taxon>Pseudomonadati</taxon>
        <taxon>Pseudomonadota</taxon>
        <taxon>Gammaproteobacteria</taxon>
        <taxon>Alteromonadales</taxon>
        <taxon>Shewanellaceae</taxon>
        <taxon>Shewanella</taxon>
    </lineage>
</organism>
<dbReference type="InterPro" id="IPR028624">
    <property type="entry name" value="Tscrpt_elong_fac_GreA/B"/>
</dbReference>
<dbReference type="Pfam" id="PF03449">
    <property type="entry name" value="GreA_GreB_N"/>
    <property type="match status" value="1"/>
</dbReference>
<sequence length="165" mass="19347">MTEKAHLITRKGWEALDKELKYLWKEYRPEITLKVQEAAAQGDRSENADYTYNKRLLRQIDSRVRYLIKRLEVLKIVDYSPQQEGKVFFGAWVELENDEGAVVRYRIVGKDEIDTKKGYITIDSPMARALIGKQVDDEVVVQTPSGRKEWFINEIRYQPFDGMEA</sequence>
<dbReference type="NCBIfam" id="TIGR01461">
    <property type="entry name" value="greB"/>
    <property type="match status" value="1"/>
</dbReference>
<dbReference type="NCBIfam" id="NF002506">
    <property type="entry name" value="PRK01885.1"/>
    <property type="match status" value="1"/>
</dbReference>
<dbReference type="GO" id="GO:0003746">
    <property type="term" value="F:translation elongation factor activity"/>
    <property type="evidence" value="ECO:0007669"/>
    <property type="project" value="UniProtKB-KW"/>
</dbReference>
<dbReference type="InterPro" id="IPR036953">
    <property type="entry name" value="GreA/GreB_C_sf"/>
</dbReference>
<dbReference type="RefSeq" id="WP_011761615.1">
    <property type="nucleotide sequence ID" value="NZ_CP069213.1"/>
</dbReference>
<evidence type="ECO:0000259" key="5">
    <source>
        <dbReference type="Pfam" id="PF01272"/>
    </source>
</evidence>
<reference evidence="7 8" key="1">
    <citation type="journal article" date="2012" name="Antonie Van Leeuwenhoek">
        <title>Shewanella litorisediminis sp. nov., a gammaproteobacterium isolated from a tidal flat sediment.</title>
        <authorList>
            <person name="Lee M.H."/>
            <person name="Yoon J.H."/>
        </authorList>
    </citation>
    <scope>NUCLEOTIDE SEQUENCE [LARGE SCALE GENOMIC DNA]</scope>
    <source>
        <strain evidence="7 8">SMK1-12</strain>
    </source>
</reference>
<evidence type="ECO:0000259" key="6">
    <source>
        <dbReference type="Pfam" id="PF03449"/>
    </source>
</evidence>
<feature type="domain" description="Transcription elongation factor GreA/GreB C-terminal" evidence="5">
    <location>
        <begin position="83"/>
        <end position="157"/>
    </location>
</feature>
<accession>A0ABX7G322</accession>
<proteinExistence type="inferred from homology"/>
<evidence type="ECO:0000256" key="2">
    <source>
        <dbReference type="ARBA" id="ARBA00023125"/>
    </source>
</evidence>
<comment type="function">
    <text evidence="4">Necessary for efficient RNA polymerase transcription elongation past template-encoded arresting sites. The arresting sites in DNA have the property of trapping a certain fraction of elongating RNA polymerases that pass through, resulting in locked ternary complexes. Cleavage of the nascent transcript by cleavage factors such as GreA or GreB allows the resumption of elongation from the new 3'terminus. GreB releases sequences of up to 9 nucleotides in length.</text>
</comment>
<dbReference type="InterPro" id="IPR018151">
    <property type="entry name" value="TF_GreA/GreB_CS"/>
</dbReference>
<evidence type="ECO:0000256" key="4">
    <source>
        <dbReference type="HAMAP-Rule" id="MF_00930"/>
    </source>
</evidence>
<evidence type="ECO:0000256" key="3">
    <source>
        <dbReference type="ARBA" id="ARBA00023163"/>
    </source>
</evidence>
<dbReference type="HAMAP" id="MF_00930">
    <property type="entry name" value="GreB"/>
    <property type="match status" value="1"/>
</dbReference>
<dbReference type="Gene3D" id="1.10.287.180">
    <property type="entry name" value="Transcription elongation factor, GreA/GreB, N-terminal domain"/>
    <property type="match status" value="1"/>
</dbReference>